<feature type="domain" description="Fido" evidence="1">
    <location>
        <begin position="108"/>
        <end position="266"/>
    </location>
</feature>
<name>A0ABT7DJY5_9ACTN</name>
<organism evidence="2 3">
    <name type="scientific">Gordonibacter faecis</name>
    <dbReference type="NCBI Taxonomy" id="3047475"/>
    <lineage>
        <taxon>Bacteria</taxon>
        <taxon>Bacillati</taxon>
        <taxon>Actinomycetota</taxon>
        <taxon>Coriobacteriia</taxon>
        <taxon>Eggerthellales</taxon>
        <taxon>Eggerthellaceae</taxon>
        <taxon>Gordonibacter</taxon>
    </lineage>
</organism>
<dbReference type="RefSeq" id="WP_283831178.1">
    <property type="nucleotide sequence ID" value="NZ_JASJEU010000006.1"/>
</dbReference>
<dbReference type="PANTHER" id="PTHR13504:SF38">
    <property type="entry name" value="FIDO DOMAIN-CONTAINING PROTEIN"/>
    <property type="match status" value="1"/>
</dbReference>
<dbReference type="InterPro" id="IPR003812">
    <property type="entry name" value="Fido"/>
</dbReference>
<dbReference type="SUPFAM" id="SSF140931">
    <property type="entry name" value="Fic-like"/>
    <property type="match status" value="1"/>
</dbReference>
<evidence type="ECO:0000313" key="3">
    <source>
        <dbReference type="Proteomes" id="UP001232750"/>
    </source>
</evidence>
<dbReference type="PROSITE" id="PS51459">
    <property type="entry name" value="FIDO"/>
    <property type="match status" value="1"/>
</dbReference>
<gene>
    <name evidence="2" type="ORF">QNJ86_03380</name>
</gene>
<dbReference type="Proteomes" id="UP001232750">
    <property type="component" value="Unassembled WGS sequence"/>
</dbReference>
<proteinExistence type="predicted"/>
<dbReference type="InterPro" id="IPR040198">
    <property type="entry name" value="Fido_containing"/>
</dbReference>
<protein>
    <submittedName>
        <fullName evidence="2">Fic family protein</fullName>
    </submittedName>
</protein>
<accession>A0ABT7DJY5</accession>
<dbReference type="EMBL" id="JASJEU010000006">
    <property type="protein sequence ID" value="MDJ1649834.1"/>
    <property type="molecule type" value="Genomic_DNA"/>
</dbReference>
<evidence type="ECO:0000313" key="2">
    <source>
        <dbReference type="EMBL" id="MDJ1649834.1"/>
    </source>
</evidence>
<dbReference type="PANTHER" id="PTHR13504">
    <property type="entry name" value="FIDO DOMAIN-CONTAINING PROTEIN DDB_G0283145"/>
    <property type="match status" value="1"/>
</dbReference>
<evidence type="ECO:0000259" key="1">
    <source>
        <dbReference type="PROSITE" id="PS51459"/>
    </source>
</evidence>
<comment type="caution">
    <text evidence="2">The sequence shown here is derived from an EMBL/GenBank/DDBJ whole genome shotgun (WGS) entry which is preliminary data.</text>
</comment>
<dbReference type="InterPro" id="IPR036597">
    <property type="entry name" value="Fido-like_dom_sf"/>
</dbReference>
<keyword evidence="3" id="KW-1185">Reference proteome</keyword>
<dbReference type="Gene3D" id="1.10.3290.10">
    <property type="entry name" value="Fido-like domain"/>
    <property type="match status" value="1"/>
</dbReference>
<sequence>MEQFDYNKIIPTLMVPEVVSALGTIREHRGKQALYAAIRPDILNSLVETAKIQSTGSSNRIENISTSDKRLRELMIDKVEPRNRDEREIAGYRYVLDLIHENYEAIPVKPGTILQLHRDLYRFSDTAYAGKWKDTDNVIAERSATGEMVARFRPTSAIGTPSAIERLCAGYHDQIDNGIHDSLLVSLLFAFDFVSIHPFNDGNGRMSRLLTLLLLYQNGYTVGKYISLEKEIERTKSTYYETLAASSVGWQEGTNDYLPFVTYLLGIITACYKELDDRFAFLTSTSNNEDTLRSYFEGVLGAVTKREIMEANPSMSQRTIERILQKLQAEDVIEKVGAARATVYRRRDV</sequence>
<reference evidence="2 3" key="1">
    <citation type="submission" date="2023-05" db="EMBL/GenBank/DDBJ databases">
        <title>Gordonibacter KGMB12511T sp. nov., isolated from faeces of healthy Korean.</title>
        <authorList>
            <person name="Kim H.S."/>
            <person name="Kim J.-S."/>
            <person name="Suh M.K."/>
            <person name="Eom M.K."/>
            <person name="Do H.E."/>
            <person name="Lee J.-S."/>
        </authorList>
    </citation>
    <scope>NUCLEOTIDE SEQUENCE [LARGE SCALE GENOMIC DNA]</scope>
    <source>
        <strain evidence="2 3">KGMB12511</strain>
    </source>
</reference>
<dbReference type="Pfam" id="PF02661">
    <property type="entry name" value="Fic"/>
    <property type="match status" value="1"/>
</dbReference>